<dbReference type="Proteomes" id="UP000807115">
    <property type="component" value="Chromosome 2"/>
</dbReference>
<reference evidence="2" key="2">
    <citation type="submission" date="2020-10" db="EMBL/GenBank/DDBJ databases">
        <authorList>
            <person name="Cooper E.A."/>
            <person name="Brenton Z.W."/>
            <person name="Flinn B.S."/>
            <person name="Jenkins J."/>
            <person name="Shu S."/>
            <person name="Flowers D."/>
            <person name="Luo F."/>
            <person name="Wang Y."/>
            <person name="Xia P."/>
            <person name="Barry K."/>
            <person name="Daum C."/>
            <person name="Lipzen A."/>
            <person name="Yoshinaga Y."/>
            <person name="Schmutz J."/>
            <person name="Saski C."/>
            <person name="Vermerris W."/>
            <person name="Kresovich S."/>
        </authorList>
    </citation>
    <scope>NUCLEOTIDE SEQUENCE</scope>
</reference>
<dbReference type="EMBL" id="CM027681">
    <property type="protein sequence ID" value="KAG0543298.1"/>
    <property type="molecule type" value="Genomic_DNA"/>
</dbReference>
<name>A0A921UT74_SORBI</name>
<sequence>MTKASVASTRQSMTNKRPTKRRVRKIKNATWFIEVEVIEDWRGERWNKKLGMDF</sequence>
<feature type="compositionally biased region" description="Polar residues" evidence="1">
    <location>
        <begin position="1"/>
        <end position="16"/>
    </location>
</feature>
<accession>A0A921UT74</accession>
<protein>
    <submittedName>
        <fullName evidence="2">Uncharacterized protein</fullName>
    </submittedName>
</protein>
<comment type="caution">
    <text evidence="2">The sequence shown here is derived from an EMBL/GenBank/DDBJ whole genome shotgun (WGS) entry which is preliminary data.</text>
</comment>
<organism evidence="2 3">
    <name type="scientific">Sorghum bicolor</name>
    <name type="common">Sorghum</name>
    <name type="synonym">Sorghum vulgare</name>
    <dbReference type="NCBI Taxonomy" id="4558"/>
    <lineage>
        <taxon>Eukaryota</taxon>
        <taxon>Viridiplantae</taxon>
        <taxon>Streptophyta</taxon>
        <taxon>Embryophyta</taxon>
        <taxon>Tracheophyta</taxon>
        <taxon>Spermatophyta</taxon>
        <taxon>Magnoliopsida</taxon>
        <taxon>Liliopsida</taxon>
        <taxon>Poales</taxon>
        <taxon>Poaceae</taxon>
        <taxon>PACMAD clade</taxon>
        <taxon>Panicoideae</taxon>
        <taxon>Andropogonodae</taxon>
        <taxon>Andropogoneae</taxon>
        <taxon>Sorghinae</taxon>
        <taxon>Sorghum</taxon>
    </lineage>
</organism>
<proteinExistence type="predicted"/>
<evidence type="ECO:0000313" key="2">
    <source>
        <dbReference type="EMBL" id="KAG0543298.1"/>
    </source>
</evidence>
<evidence type="ECO:0000256" key="1">
    <source>
        <dbReference type="SAM" id="MobiDB-lite"/>
    </source>
</evidence>
<feature type="region of interest" description="Disordered" evidence="1">
    <location>
        <begin position="1"/>
        <end position="21"/>
    </location>
</feature>
<dbReference type="AlphaFoldDB" id="A0A921UT74"/>
<evidence type="ECO:0000313" key="3">
    <source>
        <dbReference type="Proteomes" id="UP000807115"/>
    </source>
</evidence>
<reference evidence="2" key="1">
    <citation type="journal article" date="2019" name="BMC Genomics">
        <title>A new reference genome for Sorghum bicolor reveals high levels of sequence similarity between sweet and grain genotypes: implications for the genetics of sugar metabolism.</title>
        <authorList>
            <person name="Cooper E.A."/>
            <person name="Brenton Z.W."/>
            <person name="Flinn B.S."/>
            <person name="Jenkins J."/>
            <person name="Shu S."/>
            <person name="Flowers D."/>
            <person name="Luo F."/>
            <person name="Wang Y."/>
            <person name="Xia P."/>
            <person name="Barry K."/>
            <person name="Daum C."/>
            <person name="Lipzen A."/>
            <person name="Yoshinaga Y."/>
            <person name="Schmutz J."/>
            <person name="Saski C."/>
            <person name="Vermerris W."/>
            <person name="Kresovich S."/>
        </authorList>
    </citation>
    <scope>NUCLEOTIDE SEQUENCE</scope>
</reference>
<gene>
    <name evidence="2" type="ORF">BDA96_02G178000</name>
</gene>